<dbReference type="PROSITE" id="PS00455">
    <property type="entry name" value="AMP_BINDING"/>
    <property type="match status" value="1"/>
</dbReference>
<gene>
    <name evidence="4" type="ORF">AY601_4682</name>
</gene>
<dbReference type="InterPro" id="IPR020845">
    <property type="entry name" value="AMP-binding_CS"/>
</dbReference>
<dbReference type="GO" id="GO:0004467">
    <property type="term" value="F:long-chain fatty acid-CoA ligase activity"/>
    <property type="evidence" value="ECO:0007669"/>
    <property type="project" value="TreeGrafter"/>
</dbReference>
<dbReference type="Pfam" id="PF00501">
    <property type="entry name" value="AMP-binding"/>
    <property type="match status" value="1"/>
</dbReference>
<evidence type="ECO:0000256" key="1">
    <source>
        <dbReference type="ARBA" id="ARBA00022741"/>
    </source>
</evidence>
<organism evidence="4 5">
    <name type="scientific">Pedobacter cryoconitis</name>
    <dbReference type="NCBI Taxonomy" id="188932"/>
    <lineage>
        <taxon>Bacteria</taxon>
        <taxon>Pseudomonadati</taxon>
        <taxon>Bacteroidota</taxon>
        <taxon>Sphingobacteriia</taxon>
        <taxon>Sphingobacteriales</taxon>
        <taxon>Sphingobacteriaceae</taxon>
        <taxon>Pedobacter</taxon>
    </lineage>
</organism>
<protein>
    <submittedName>
        <fullName evidence="4">AMP-dependent synthetase</fullName>
    </submittedName>
</protein>
<dbReference type="KEGG" id="pcm:AY601_4682"/>
<dbReference type="Pfam" id="PF23562">
    <property type="entry name" value="AMP-binding_C_3"/>
    <property type="match status" value="1"/>
</dbReference>
<evidence type="ECO:0000313" key="4">
    <source>
        <dbReference type="EMBL" id="AMQ01512.1"/>
    </source>
</evidence>
<dbReference type="RefSeq" id="WP_068405794.1">
    <property type="nucleotide sequence ID" value="NZ_CP014504.1"/>
</dbReference>
<dbReference type="InterPro" id="IPR000873">
    <property type="entry name" value="AMP-dep_synth/lig_dom"/>
</dbReference>
<reference evidence="4 5" key="1">
    <citation type="submission" date="2016-03" db="EMBL/GenBank/DDBJ databases">
        <title>Complete genome sequence of Pedobacter cryoconitis PAMC 27485.</title>
        <authorList>
            <person name="Lee J."/>
            <person name="Kim O.-S."/>
        </authorList>
    </citation>
    <scope>NUCLEOTIDE SEQUENCE [LARGE SCALE GENOMIC DNA]</scope>
    <source>
        <strain evidence="4 5">PAMC 27485</strain>
    </source>
</reference>
<dbReference type="PATRIC" id="fig|188932.3.peg.4856"/>
<dbReference type="GO" id="GO:0005524">
    <property type="term" value="F:ATP binding"/>
    <property type="evidence" value="ECO:0007669"/>
    <property type="project" value="UniProtKB-KW"/>
</dbReference>
<dbReference type="Gene3D" id="3.40.50.12780">
    <property type="entry name" value="N-terminal domain of ligase-like"/>
    <property type="match status" value="1"/>
</dbReference>
<proteinExistence type="predicted"/>
<dbReference type="CDD" id="cd05907">
    <property type="entry name" value="VL_LC_FACS_like"/>
    <property type="match status" value="1"/>
</dbReference>
<accession>A0A127VJR7</accession>
<dbReference type="EMBL" id="CP014504">
    <property type="protein sequence ID" value="AMQ01512.1"/>
    <property type="molecule type" value="Genomic_DNA"/>
</dbReference>
<keyword evidence="1" id="KW-0547">Nucleotide-binding</keyword>
<sequence length="594" mass="66824">MPVTVTRVFDLLKYNLEKFPKDEFISGKSNGVWKKYSTQQFSTTADNLSKGLLQLGMGKGDRIAVMSHNRPEWNIADFAVNQFGGYHVPLYPTLAEHDIKFILENAGVSVLFVEDETLFKKVKPIGEAVNPDLKIYTFNEVPGANHWSLLIDAGAKSEGIELETYRAAVTPDDVLTLIYTSGTTGTPKGVMLTHNNLVQNFINSAVVVPQGLENALSFLPLSHIFERMIVYLYLYMGVAVYYAESMDTIVADIQSVKPNAFSTVPRLLEKVYDKIMEKGKALTGIKKGIFFWSVALAEQYDMKSGWFYNFKLGIARKLVFKKWQEALGGNIVVIVSGGAALNPRLARIFWAAGMPVFEGYGLTETSPVITVNHFDNAMFGTVGPVIDGVEVKIAADGEVLTRGHNVMKGYYKREDLTAEAIDKDGWFHTEDIGELVNGKFLKITDRKKEIFKTAGGKYVAPQMLENKYKESVLIDHIMVLGENRKFPSALIVPNFEALKSWCTKKGITYTTDHEMVQNTQVLEKYNQEIVNGSKDFGKWEQVKRFVLLTKAWSIEGGEFTPKLSLKRKIILEKNKELIEKMYKDAADYKSEKHE</sequence>
<keyword evidence="5" id="KW-1185">Reference proteome</keyword>
<dbReference type="SUPFAM" id="SSF56801">
    <property type="entry name" value="Acetyl-CoA synthetase-like"/>
    <property type="match status" value="1"/>
</dbReference>
<dbReference type="GO" id="GO:0016020">
    <property type="term" value="C:membrane"/>
    <property type="evidence" value="ECO:0007669"/>
    <property type="project" value="TreeGrafter"/>
</dbReference>
<evidence type="ECO:0000259" key="3">
    <source>
        <dbReference type="Pfam" id="PF00501"/>
    </source>
</evidence>
<dbReference type="PANTHER" id="PTHR43272:SF33">
    <property type="entry name" value="AMP-BINDING DOMAIN-CONTAINING PROTEIN-RELATED"/>
    <property type="match status" value="1"/>
</dbReference>
<evidence type="ECO:0000313" key="5">
    <source>
        <dbReference type="Proteomes" id="UP000071561"/>
    </source>
</evidence>
<name>A0A127VJR7_9SPHI</name>
<feature type="domain" description="AMP-dependent synthetase/ligase" evidence="3">
    <location>
        <begin position="15"/>
        <end position="411"/>
    </location>
</feature>
<evidence type="ECO:0000256" key="2">
    <source>
        <dbReference type="ARBA" id="ARBA00022840"/>
    </source>
</evidence>
<dbReference type="AlphaFoldDB" id="A0A127VJR7"/>
<dbReference type="OrthoDB" id="9803968at2"/>
<dbReference type="Proteomes" id="UP000071561">
    <property type="component" value="Chromosome"/>
</dbReference>
<keyword evidence="2" id="KW-0067">ATP-binding</keyword>
<dbReference type="InterPro" id="IPR042099">
    <property type="entry name" value="ANL_N_sf"/>
</dbReference>
<dbReference type="PANTHER" id="PTHR43272">
    <property type="entry name" value="LONG-CHAIN-FATTY-ACID--COA LIGASE"/>
    <property type="match status" value="1"/>
</dbReference>